<protein>
    <submittedName>
        <fullName evidence="1">Uncharacterized protein</fullName>
    </submittedName>
</protein>
<dbReference type="EMBL" id="JAHRIN010028749">
    <property type="protein sequence ID" value="MEQ2201719.1"/>
    <property type="molecule type" value="Genomic_DNA"/>
</dbReference>
<sequence length="125" mass="12949">MERAVPGVGRGLVGWNFRVGVGGAKAPLEVGEVGVVDCGCSCWGVRAQSSTEHRLHTSSYFPQLMSGKLSVIVEDSQNGGAGERTGVAAGAFRTAGGVIDDSPHSAIFPPFSSSIIHPPLLFNLL</sequence>
<comment type="caution">
    <text evidence="1">The sequence shown here is derived from an EMBL/GenBank/DDBJ whole genome shotgun (WGS) entry which is preliminary data.</text>
</comment>
<keyword evidence="2" id="KW-1185">Reference proteome</keyword>
<evidence type="ECO:0000313" key="2">
    <source>
        <dbReference type="Proteomes" id="UP001434883"/>
    </source>
</evidence>
<proteinExistence type="predicted"/>
<reference evidence="1 2" key="1">
    <citation type="submission" date="2021-06" db="EMBL/GenBank/DDBJ databases">
        <authorList>
            <person name="Palmer J.M."/>
        </authorList>
    </citation>
    <scope>NUCLEOTIDE SEQUENCE [LARGE SCALE GENOMIC DNA]</scope>
    <source>
        <strain evidence="1 2">XC_2019</strain>
        <tissue evidence="1">Muscle</tissue>
    </source>
</reference>
<dbReference type="Proteomes" id="UP001434883">
    <property type="component" value="Unassembled WGS sequence"/>
</dbReference>
<gene>
    <name evidence="1" type="ORF">XENOCAPTIV_017017</name>
</gene>
<evidence type="ECO:0000313" key="1">
    <source>
        <dbReference type="EMBL" id="MEQ2201719.1"/>
    </source>
</evidence>
<organism evidence="1 2">
    <name type="scientific">Xenoophorus captivus</name>
    <dbReference type="NCBI Taxonomy" id="1517983"/>
    <lineage>
        <taxon>Eukaryota</taxon>
        <taxon>Metazoa</taxon>
        <taxon>Chordata</taxon>
        <taxon>Craniata</taxon>
        <taxon>Vertebrata</taxon>
        <taxon>Euteleostomi</taxon>
        <taxon>Actinopterygii</taxon>
        <taxon>Neopterygii</taxon>
        <taxon>Teleostei</taxon>
        <taxon>Neoteleostei</taxon>
        <taxon>Acanthomorphata</taxon>
        <taxon>Ovalentaria</taxon>
        <taxon>Atherinomorphae</taxon>
        <taxon>Cyprinodontiformes</taxon>
        <taxon>Goodeidae</taxon>
        <taxon>Xenoophorus</taxon>
    </lineage>
</organism>
<name>A0ABV0R122_9TELE</name>
<accession>A0ABV0R122</accession>